<dbReference type="GO" id="GO:0015074">
    <property type="term" value="P:DNA integration"/>
    <property type="evidence" value="ECO:0007669"/>
    <property type="project" value="InterPro"/>
</dbReference>
<dbReference type="Pfam" id="PF00665">
    <property type="entry name" value="rve"/>
    <property type="match status" value="1"/>
</dbReference>
<evidence type="ECO:0000256" key="1">
    <source>
        <dbReference type="ARBA" id="ARBA00039658"/>
    </source>
</evidence>
<dbReference type="Gene3D" id="3.30.420.10">
    <property type="entry name" value="Ribonuclease H-like superfamily/Ribonuclease H"/>
    <property type="match status" value="1"/>
</dbReference>
<dbReference type="Gene3D" id="1.10.340.70">
    <property type="match status" value="1"/>
</dbReference>
<dbReference type="PANTHER" id="PTHR37984">
    <property type="entry name" value="PROTEIN CBG26694"/>
    <property type="match status" value="1"/>
</dbReference>
<feature type="domain" description="Integrase catalytic" evidence="3">
    <location>
        <begin position="135"/>
        <end position="302"/>
    </location>
</feature>
<protein>
    <recommendedName>
        <fullName evidence="1">Gypsy retrotransposon integrase-like protein 1</fullName>
    </recommendedName>
</protein>
<dbReference type="PANTHER" id="PTHR37984:SF5">
    <property type="entry name" value="PROTEIN NYNRIN-LIKE"/>
    <property type="match status" value="1"/>
</dbReference>
<dbReference type="GO" id="GO:0003676">
    <property type="term" value="F:nucleic acid binding"/>
    <property type="evidence" value="ECO:0007669"/>
    <property type="project" value="InterPro"/>
</dbReference>
<proteinExistence type="predicted"/>
<gene>
    <name evidence="4" type="ORF">PECUL_23A001753</name>
</gene>
<dbReference type="PROSITE" id="PS50994">
    <property type="entry name" value="INTEGRASE"/>
    <property type="match status" value="1"/>
</dbReference>
<feature type="chain" id="PRO_5042118392" description="Gypsy retrotransposon integrase-like protein 1" evidence="2">
    <location>
        <begin position="16"/>
        <end position="394"/>
    </location>
</feature>
<organism evidence="4 5">
    <name type="scientific">Pelobates cultripes</name>
    <name type="common">Western spadefoot toad</name>
    <dbReference type="NCBI Taxonomy" id="61616"/>
    <lineage>
        <taxon>Eukaryota</taxon>
        <taxon>Metazoa</taxon>
        <taxon>Chordata</taxon>
        <taxon>Craniata</taxon>
        <taxon>Vertebrata</taxon>
        <taxon>Euteleostomi</taxon>
        <taxon>Amphibia</taxon>
        <taxon>Batrachia</taxon>
        <taxon>Anura</taxon>
        <taxon>Pelobatoidea</taxon>
        <taxon>Pelobatidae</taxon>
        <taxon>Pelobates</taxon>
    </lineage>
</organism>
<dbReference type="SUPFAM" id="SSF53098">
    <property type="entry name" value="Ribonuclease H-like"/>
    <property type="match status" value="1"/>
</dbReference>
<reference evidence="4" key="1">
    <citation type="submission" date="2022-03" db="EMBL/GenBank/DDBJ databases">
        <authorList>
            <person name="Alioto T."/>
            <person name="Alioto T."/>
            <person name="Gomez Garrido J."/>
        </authorList>
    </citation>
    <scope>NUCLEOTIDE SEQUENCE</scope>
</reference>
<dbReference type="AlphaFoldDB" id="A0AAD1WAG6"/>
<dbReference type="InterPro" id="IPR050951">
    <property type="entry name" value="Retrovirus_Pol_polyprotein"/>
</dbReference>
<accession>A0AAD1WAG6</accession>
<evidence type="ECO:0000313" key="4">
    <source>
        <dbReference type="EMBL" id="CAH2295345.1"/>
    </source>
</evidence>
<dbReference type="InterPro" id="IPR001584">
    <property type="entry name" value="Integrase_cat-core"/>
</dbReference>
<feature type="signal peptide" evidence="2">
    <location>
        <begin position="1"/>
        <end position="15"/>
    </location>
</feature>
<evidence type="ECO:0000259" key="3">
    <source>
        <dbReference type="PROSITE" id="PS50994"/>
    </source>
</evidence>
<name>A0AAD1WAG6_PELCU</name>
<evidence type="ECO:0000313" key="5">
    <source>
        <dbReference type="Proteomes" id="UP001295444"/>
    </source>
</evidence>
<dbReference type="Pfam" id="PF17921">
    <property type="entry name" value="Integrase_H2C2"/>
    <property type="match status" value="1"/>
</dbReference>
<keyword evidence="5" id="KW-1185">Reference proteome</keyword>
<dbReference type="InterPro" id="IPR036397">
    <property type="entry name" value="RNaseH_sf"/>
</dbReference>
<evidence type="ECO:0000256" key="2">
    <source>
        <dbReference type="SAM" id="SignalP"/>
    </source>
</evidence>
<sequence length="394" mass="44804">MAGFAFGSLTSLAVSGLIRLPDMETKYNEIFKFLSFGEYPSGYSKTQRQTFRQTTAKFTLTEGKLFVGRRRVIKDEEEARRIFVEIHTSPVGGHSGINRTRSAISSRFFWHGMSKDIEKWIQKCDKCQKFRKPLSAPRPLQCFKVSAVWEFVGIDLNGPLPMTLNGFQYILTATDYFSKWVEAFPLKTKSAAEVGRHVCSMIYRHGCPKRILSDQGREFVSQLNDQMCTLLGIERSVTAAYHPHTNNLDEKTNDNIKRALAKLVHDKQNNWDEYLDATLFSIRSKVQTATKYSPFLLMYGRETVFAAVAPVDLPLSTIIFPEEKNHQCTSAFSIMTLCLGKLHKKVEDLDVSDSQIIKICGKSTEMLSILLSFTDCSSDRDQATINLDLLKQKR</sequence>
<dbReference type="InterPro" id="IPR041588">
    <property type="entry name" value="Integrase_H2C2"/>
</dbReference>
<dbReference type="Proteomes" id="UP001295444">
    <property type="component" value="Chromosome 05"/>
</dbReference>
<dbReference type="FunFam" id="3.30.420.10:FF:000032">
    <property type="entry name" value="Retrovirus-related Pol polyprotein from transposon 297-like Protein"/>
    <property type="match status" value="1"/>
</dbReference>
<dbReference type="FunFam" id="1.10.340.70:FF:000001">
    <property type="entry name" value="Retrovirus-related Pol polyprotein from transposon gypsy-like Protein"/>
    <property type="match status" value="1"/>
</dbReference>
<dbReference type="InterPro" id="IPR012337">
    <property type="entry name" value="RNaseH-like_sf"/>
</dbReference>
<dbReference type="EMBL" id="OW240916">
    <property type="protein sequence ID" value="CAH2295345.1"/>
    <property type="molecule type" value="Genomic_DNA"/>
</dbReference>
<keyword evidence="2" id="KW-0732">Signal</keyword>